<protein>
    <submittedName>
        <fullName evidence="1">Uncharacterized protein</fullName>
    </submittedName>
</protein>
<dbReference type="Proteomes" id="UP000504693">
    <property type="component" value="Chromosome"/>
</dbReference>
<dbReference type="KEGG" id="emv:HQR01_05045"/>
<dbReference type="EMBL" id="CP053921">
    <property type="protein sequence ID" value="QKG70786.1"/>
    <property type="molecule type" value="Genomic_DNA"/>
</dbReference>
<evidence type="ECO:0000313" key="1">
    <source>
        <dbReference type="EMBL" id="QKG70786.1"/>
    </source>
</evidence>
<name>A0A7D4BAA8_9SPHN</name>
<accession>A0A7D4BAA8</accession>
<reference evidence="1 2" key="1">
    <citation type="submission" date="2020-05" db="EMBL/GenBank/DDBJ databases">
        <title>Erythrobacter mangrovi sp. nov., isolated from rhizosphere soil of mangrove plant (Kandelia candel).</title>
        <authorList>
            <person name="Ye Y.H."/>
        </authorList>
    </citation>
    <scope>NUCLEOTIDE SEQUENCE [LARGE SCALE GENOMIC DNA]</scope>
    <source>
        <strain evidence="1 2">EB310</strain>
    </source>
</reference>
<keyword evidence="2" id="KW-1185">Reference proteome</keyword>
<proteinExistence type="predicted"/>
<evidence type="ECO:0000313" key="2">
    <source>
        <dbReference type="Proteomes" id="UP000504693"/>
    </source>
</evidence>
<dbReference type="RefSeq" id="WP_173213116.1">
    <property type="nucleotide sequence ID" value="NZ_CP053921.1"/>
</dbReference>
<gene>
    <name evidence="1" type="ORF">HQR01_05045</name>
</gene>
<sequence length="114" mass="12330">MSLRVTGIGLFENNAARMMVASLSEDIISIGEVLLNYAMWNAYNEVCNIVAAECVAAICGAPSGELPPELAAMLPAMGDPTLEVLHLARSNVREVITCGQLIEFWEQRGEGVEY</sequence>
<organism evidence="1 2">
    <name type="scientific">Erythrobacter mangrovi</name>
    <dbReference type="NCBI Taxonomy" id="2739433"/>
    <lineage>
        <taxon>Bacteria</taxon>
        <taxon>Pseudomonadati</taxon>
        <taxon>Pseudomonadota</taxon>
        <taxon>Alphaproteobacteria</taxon>
        <taxon>Sphingomonadales</taxon>
        <taxon>Erythrobacteraceae</taxon>
        <taxon>Erythrobacter/Porphyrobacter group</taxon>
        <taxon>Erythrobacter</taxon>
    </lineage>
</organism>
<dbReference type="AlphaFoldDB" id="A0A7D4BAA8"/>